<comment type="caution">
    <text evidence="1">The sequence shown here is derived from an EMBL/GenBank/DDBJ whole genome shotgun (WGS) entry which is preliminary data.</text>
</comment>
<reference evidence="2" key="1">
    <citation type="journal article" date="2019" name="Int. J. Syst. Evol. Microbiol.">
        <title>The Global Catalogue of Microorganisms (GCM) 10K type strain sequencing project: providing services to taxonomists for standard genome sequencing and annotation.</title>
        <authorList>
            <consortium name="The Broad Institute Genomics Platform"/>
            <consortium name="The Broad Institute Genome Sequencing Center for Infectious Disease"/>
            <person name="Wu L."/>
            <person name="Ma J."/>
        </authorList>
    </citation>
    <scope>NUCLEOTIDE SEQUENCE [LARGE SCALE GENOMIC DNA]</scope>
    <source>
        <strain evidence="2">TISTR 1514</strain>
    </source>
</reference>
<sequence>MPDRSLPDSDETIGGDPVCWAHLLCLDCGAMLQNRRDACWRCGKSPEQVPVETHDERE</sequence>
<gene>
    <name evidence="1" type="ORF">ACFSW7_04795</name>
</gene>
<name>A0ABW5UWA5_9MICO</name>
<dbReference type="RefSeq" id="WP_019618313.1">
    <property type="nucleotide sequence ID" value="NZ_JBHUNE010000003.1"/>
</dbReference>
<evidence type="ECO:0000313" key="2">
    <source>
        <dbReference type="Proteomes" id="UP001597492"/>
    </source>
</evidence>
<dbReference type="EMBL" id="JBHUNE010000003">
    <property type="protein sequence ID" value="MFD2757695.1"/>
    <property type="molecule type" value="Genomic_DNA"/>
</dbReference>
<proteinExistence type="predicted"/>
<organism evidence="1 2">
    <name type="scientific">Gulosibacter faecalis</name>
    <dbReference type="NCBI Taxonomy" id="272240"/>
    <lineage>
        <taxon>Bacteria</taxon>
        <taxon>Bacillati</taxon>
        <taxon>Actinomycetota</taxon>
        <taxon>Actinomycetes</taxon>
        <taxon>Micrococcales</taxon>
        <taxon>Microbacteriaceae</taxon>
        <taxon>Gulosibacter</taxon>
    </lineage>
</organism>
<dbReference type="Proteomes" id="UP001597492">
    <property type="component" value="Unassembled WGS sequence"/>
</dbReference>
<keyword evidence="2" id="KW-1185">Reference proteome</keyword>
<accession>A0ABW5UWA5</accession>
<evidence type="ECO:0000313" key="1">
    <source>
        <dbReference type="EMBL" id="MFD2757695.1"/>
    </source>
</evidence>
<protein>
    <submittedName>
        <fullName evidence="1">Uncharacterized protein</fullName>
    </submittedName>
</protein>